<feature type="transmembrane region" description="Helical" evidence="6">
    <location>
        <begin position="37"/>
        <end position="65"/>
    </location>
</feature>
<feature type="transmembrane region" description="Helical" evidence="6">
    <location>
        <begin position="108"/>
        <end position="134"/>
    </location>
</feature>
<evidence type="ECO:0000256" key="6">
    <source>
        <dbReference type="SAM" id="Phobius"/>
    </source>
</evidence>
<keyword evidence="8" id="KW-1185">Reference proteome</keyword>
<dbReference type="InterPro" id="IPR001898">
    <property type="entry name" value="SLC13A/DASS"/>
</dbReference>
<proteinExistence type="inferred from homology"/>
<comment type="subcellular location">
    <subcellularLocation>
        <location evidence="1">Membrane</location>
        <topology evidence="1">Multi-pass membrane protein</topology>
    </subcellularLocation>
</comment>
<dbReference type="PANTHER" id="PTHR42826">
    <property type="entry name" value="DICARBOXYLATE TRANSPORTER 2.1, CHLOROPLASTIC"/>
    <property type="match status" value="1"/>
</dbReference>
<evidence type="ECO:0000256" key="2">
    <source>
        <dbReference type="ARBA" id="ARBA00007349"/>
    </source>
</evidence>
<keyword evidence="4 6" id="KW-1133">Transmembrane helix</keyword>
<evidence type="ECO:0000256" key="5">
    <source>
        <dbReference type="ARBA" id="ARBA00023136"/>
    </source>
</evidence>
<organism evidence="7 8">
    <name type="scientific">Candidatus Aquarickettsia rohweri</name>
    <dbReference type="NCBI Taxonomy" id="2602574"/>
    <lineage>
        <taxon>Bacteria</taxon>
        <taxon>Pseudomonadati</taxon>
        <taxon>Pseudomonadota</taxon>
        <taxon>Alphaproteobacteria</taxon>
        <taxon>Rickettsiales</taxon>
        <taxon>Candidatus Midichloriaceae</taxon>
        <taxon>Candidatus Aquarickettsia</taxon>
    </lineage>
</organism>
<keyword evidence="5 6" id="KW-0472">Membrane</keyword>
<name>A0A3R9XKB0_9RICK</name>
<comment type="similarity">
    <text evidence="2">Belongs to the SLC13A/DASS transporter (TC 2.A.47) family. DIT1 subfamily.</text>
</comment>
<gene>
    <name evidence="7" type="ORF">EIC27_06405</name>
</gene>
<accession>A0A3R9XKB0</accession>
<protein>
    <recommendedName>
        <fullName evidence="9">Anion permease</fullName>
    </recommendedName>
</protein>
<evidence type="ECO:0000256" key="4">
    <source>
        <dbReference type="ARBA" id="ARBA00022989"/>
    </source>
</evidence>
<evidence type="ECO:0008006" key="9">
    <source>
        <dbReference type="Google" id="ProtNLM"/>
    </source>
</evidence>
<evidence type="ECO:0000256" key="1">
    <source>
        <dbReference type="ARBA" id="ARBA00004141"/>
    </source>
</evidence>
<dbReference type="AlphaFoldDB" id="A0A3R9XKB0"/>
<evidence type="ECO:0000313" key="7">
    <source>
        <dbReference type="EMBL" id="RST62298.1"/>
    </source>
</evidence>
<sequence>MIYIFKKIPKVILLLIFLSAILWNFQPIGLSKEGWHLLVIFISTIISIIAAPLPLGALAILNLAATVITGTLSTKEALSGFNSNISWLVLLALFVSESISKSGLGKRIAYFLICKSKNSLIGLSYTLIICELILSPAIPSIVARGGGIIYPILTSVIEVLNKNGKKKI</sequence>
<dbReference type="GO" id="GO:0016020">
    <property type="term" value="C:membrane"/>
    <property type="evidence" value="ECO:0007669"/>
    <property type="project" value="UniProtKB-SubCell"/>
</dbReference>
<keyword evidence="3 6" id="KW-0812">Transmembrane</keyword>
<comment type="caution">
    <text evidence="7">The sequence shown here is derived from an EMBL/GenBank/DDBJ whole genome shotgun (WGS) entry which is preliminary data.</text>
</comment>
<dbReference type="OrthoDB" id="3170849at2"/>
<dbReference type="Proteomes" id="UP000279470">
    <property type="component" value="Unassembled WGS sequence"/>
</dbReference>
<dbReference type="EMBL" id="RXFM01000113">
    <property type="protein sequence ID" value="RST62298.1"/>
    <property type="molecule type" value="Genomic_DNA"/>
</dbReference>
<evidence type="ECO:0000313" key="8">
    <source>
        <dbReference type="Proteomes" id="UP000279470"/>
    </source>
</evidence>
<reference evidence="8" key="1">
    <citation type="submission" date="2018-11" db="EMBL/GenBank/DDBJ databases">
        <title>Phylogenetic, genomic, and biogeographic characterization of a novel and ubiquitous marine invertebrate-associated Rickettsiales parasite, Candidatus Marinoinvertebrata rohwerii, gen. nov., sp. nov.</title>
        <authorList>
            <person name="Klinges J.G."/>
            <person name="Rosales S.M."/>
            <person name="Mcminds R."/>
            <person name="Shaver E.C."/>
            <person name="Shantz A."/>
            <person name="Peters E.C."/>
            <person name="Burkepile D.E."/>
            <person name="Silliman B.R."/>
            <person name="Vega Thurber R.L."/>
        </authorList>
    </citation>
    <scope>NUCLEOTIDE SEQUENCE [LARGE SCALE GENOMIC DNA]</scope>
    <source>
        <strain evidence="8">a_cerv_44</strain>
    </source>
</reference>
<evidence type="ECO:0000256" key="3">
    <source>
        <dbReference type="ARBA" id="ARBA00022692"/>
    </source>
</evidence>
<dbReference type="Pfam" id="PF00939">
    <property type="entry name" value="Na_sulph_symp"/>
    <property type="match status" value="1"/>
</dbReference>
<dbReference type="GO" id="GO:0022857">
    <property type="term" value="F:transmembrane transporter activity"/>
    <property type="evidence" value="ECO:0007669"/>
    <property type="project" value="InterPro"/>
</dbReference>
<dbReference type="InterPro" id="IPR030676">
    <property type="entry name" value="CitT-rel"/>
</dbReference>